<dbReference type="InterPro" id="IPR012337">
    <property type="entry name" value="RNaseH-like_sf"/>
</dbReference>
<evidence type="ECO:0000256" key="9">
    <source>
        <dbReference type="ARBA" id="ARBA00022801"/>
    </source>
</evidence>
<evidence type="ECO:0000256" key="4">
    <source>
        <dbReference type="ARBA" id="ARBA00011245"/>
    </source>
</evidence>
<keyword evidence="13" id="KW-1185">Reference proteome</keyword>
<dbReference type="CDD" id="cd09278">
    <property type="entry name" value="RNase_HI_prokaryote_like"/>
    <property type="match status" value="1"/>
</dbReference>
<gene>
    <name evidence="12" type="ORF">PHAGE6E_97</name>
</gene>
<evidence type="ECO:0000259" key="11">
    <source>
        <dbReference type="PROSITE" id="PS50879"/>
    </source>
</evidence>
<feature type="domain" description="RNase H type-1" evidence="11">
    <location>
        <begin position="1"/>
        <end position="145"/>
    </location>
</feature>
<protein>
    <recommendedName>
        <fullName evidence="5">ribonuclease H</fullName>
        <ecNumber evidence="5">3.1.26.4</ecNumber>
    </recommendedName>
</protein>
<keyword evidence="10" id="KW-0460">Magnesium</keyword>
<sequence length="153" mass="17963">MVMKIFTDGGYRSSTKVGAWAFVVNNDTIQISFDTEINTTNQRMELKAIIEALKFCKNNYLEIEVKVEIFSDSAYCVNGMNQKWYDKWILNKWTNLKGDPVKNKELWQELIELDKELNVKYVKVKGHDGNKLNEIADFEVNRAMDLWENNNIR</sequence>
<dbReference type="PROSITE" id="PS50879">
    <property type="entry name" value="RNASE_H_1"/>
    <property type="match status" value="1"/>
</dbReference>
<dbReference type="PANTHER" id="PTHR10642:SF26">
    <property type="entry name" value="RIBONUCLEASE H1"/>
    <property type="match status" value="1"/>
</dbReference>
<dbReference type="EC" id="3.1.26.4" evidence="5"/>
<comment type="subunit">
    <text evidence="4">Monomer.</text>
</comment>
<dbReference type="Gene3D" id="3.30.420.10">
    <property type="entry name" value="Ribonuclease H-like superfamily/Ribonuclease H"/>
    <property type="match status" value="1"/>
</dbReference>
<dbReference type="Pfam" id="PF00075">
    <property type="entry name" value="RNase_H"/>
    <property type="match status" value="1"/>
</dbReference>
<dbReference type="Proteomes" id="UP000026999">
    <property type="component" value="Segment"/>
</dbReference>
<evidence type="ECO:0000313" key="13">
    <source>
        <dbReference type="Proteomes" id="UP000026999"/>
    </source>
</evidence>
<dbReference type="KEGG" id="vg:19685838"/>
<dbReference type="EMBL" id="KJ804259">
    <property type="protein sequence ID" value="AIA64123.1"/>
    <property type="molecule type" value="Genomic_DNA"/>
</dbReference>
<evidence type="ECO:0000256" key="2">
    <source>
        <dbReference type="ARBA" id="ARBA00001946"/>
    </source>
</evidence>
<evidence type="ECO:0000256" key="5">
    <source>
        <dbReference type="ARBA" id="ARBA00012180"/>
    </source>
</evidence>
<dbReference type="InterPro" id="IPR050092">
    <property type="entry name" value="RNase_H"/>
</dbReference>
<keyword evidence="7" id="KW-0479">Metal-binding</keyword>
<comment type="similarity">
    <text evidence="3">Belongs to the RNase H family.</text>
</comment>
<proteinExistence type="inferred from homology"/>
<evidence type="ECO:0000256" key="10">
    <source>
        <dbReference type="ARBA" id="ARBA00022842"/>
    </source>
</evidence>
<name>A0A060AKZ0_9CAUD</name>
<dbReference type="SUPFAM" id="SSF53098">
    <property type="entry name" value="Ribonuclease H-like"/>
    <property type="match status" value="1"/>
</dbReference>
<dbReference type="GO" id="GO:0004523">
    <property type="term" value="F:RNA-DNA hybrid ribonuclease activity"/>
    <property type="evidence" value="ECO:0007669"/>
    <property type="project" value="UniProtKB-EC"/>
</dbReference>
<dbReference type="InterPro" id="IPR036397">
    <property type="entry name" value="RNaseH_sf"/>
</dbReference>
<dbReference type="GO" id="GO:0003676">
    <property type="term" value="F:nucleic acid binding"/>
    <property type="evidence" value="ECO:0007669"/>
    <property type="project" value="InterPro"/>
</dbReference>
<accession>A0A060AKZ0</accession>
<evidence type="ECO:0000256" key="8">
    <source>
        <dbReference type="ARBA" id="ARBA00022759"/>
    </source>
</evidence>
<organism evidence="12 13">
    <name type="scientific">Staphylococcus phage 6ec</name>
    <dbReference type="NCBI Taxonomy" id="1500386"/>
    <lineage>
        <taxon>Viruses</taxon>
        <taxon>Duplodnaviria</taxon>
        <taxon>Heunggongvirae</taxon>
        <taxon>Uroviricota</taxon>
        <taxon>Caudoviricetes</taxon>
        <taxon>Sextaecvirus</taxon>
        <taxon>Sextaecvirus sextaec</taxon>
    </lineage>
</organism>
<dbReference type="GeneID" id="19685838"/>
<reference evidence="12 13" key="1">
    <citation type="journal article" date="2014" name="Genome Announc.">
        <title>Complete Genome Sequence of a Staphylococcus epidermidis Bacteriophage Isolated from the Anterior Nares of Humans.</title>
        <authorList>
            <person name="Aswani V.H."/>
            <person name="Tremblay D.M."/>
            <person name="Moineau S."/>
            <person name="Shukla S.K."/>
        </authorList>
    </citation>
    <scope>NUCLEOTIDE SEQUENCE [LARGE SCALE GENOMIC DNA]</scope>
</reference>
<dbReference type="RefSeq" id="YP_009042602.1">
    <property type="nucleotide sequence ID" value="NC_024355.1"/>
</dbReference>
<keyword evidence="6" id="KW-0540">Nuclease</keyword>
<dbReference type="PANTHER" id="PTHR10642">
    <property type="entry name" value="RIBONUCLEASE H1"/>
    <property type="match status" value="1"/>
</dbReference>
<comment type="catalytic activity">
    <reaction evidence="1">
        <text>Endonucleolytic cleavage to 5'-phosphomonoester.</text>
        <dbReference type="EC" id="3.1.26.4"/>
    </reaction>
</comment>
<dbReference type="InterPro" id="IPR002156">
    <property type="entry name" value="RNaseH_domain"/>
</dbReference>
<evidence type="ECO:0000256" key="7">
    <source>
        <dbReference type="ARBA" id="ARBA00022723"/>
    </source>
</evidence>
<evidence type="ECO:0000256" key="1">
    <source>
        <dbReference type="ARBA" id="ARBA00000077"/>
    </source>
</evidence>
<keyword evidence="8" id="KW-0255">Endonuclease</keyword>
<keyword evidence="9" id="KW-0378">Hydrolase</keyword>
<dbReference type="GO" id="GO:0046872">
    <property type="term" value="F:metal ion binding"/>
    <property type="evidence" value="ECO:0007669"/>
    <property type="project" value="UniProtKB-KW"/>
</dbReference>
<dbReference type="InterPro" id="IPR022892">
    <property type="entry name" value="RNaseHI"/>
</dbReference>
<evidence type="ECO:0000313" key="12">
    <source>
        <dbReference type="EMBL" id="AIA64123.1"/>
    </source>
</evidence>
<evidence type="ECO:0000256" key="6">
    <source>
        <dbReference type="ARBA" id="ARBA00022722"/>
    </source>
</evidence>
<comment type="cofactor">
    <cofactor evidence="2">
        <name>Mg(2+)</name>
        <dbReference type="ChEBI" id="CHEBI:18420"/>
    </cofactor>
</comment>
<dbReference type="OrthoDB" id="27283at10239"/>
<evidence type="ECO:0000256" key="3">
    <source>
        <dbReference type="ARBA" id="ARBA00005300"/>
    </source>
</evidence>
<dbReference type="GO" id="GO:0043137">
    <property type="term" value="P:DNA replication, removal of RNA primer"/>
    <property type="evidence" value="ECO:0007669"/>
    <property type="project" value="TreeGrafter"/>
</dbReference>